<evidence type="ECO:0000256" key="8">
    <source>
        <dbReference type="ARBA" id="ARBA00044786"/>
    </source>
</evidence>
<dbReference type="SUPFAM" id="SSF140984">
    <property type="entry name" value="PTPA-like"/>
    <property type="match status" value="1"/>
</dbReference>
<evidence type="ECO:0000256" key="11">
    <source>
        <dbReference type="SAM" id="MobiDB-lite"/>
    </source>
</evidence>
<dbReference type="AlphaFoldDB" id="A0A1I7SDI6"/>
<dbReference type="EC" id="5.2.1.8" evidence="4 10"/>
<evidence type="ECO:0000256" key="6">
    <source>
        <dbReference type="ARBA" id="ARBA00023110"/>
    </source>
</evidence>
<dbReference type="Proteomes" id="UP000659654">
    <property type="component" value="Unassembled WGS sequence"/>
</dbReference>
<comment type="subcellular location">
    <subcellularLocation>
        <location evidence="2 10">Cytoplasm</location>
    </subcellularLocation>
</comment>
<dbReference type="Proteomes" id="UP000582659">
    <property type="component" value="Unassembled WGS sequence"/>
</dbReference>
<organism evidence="13 15">
    <name type="scientific">Bursaphelenchus xylophilus</name>
    <name type="common">Pinewood nematode worm</name>
    <name type="synonym">Aphelenchoides xylophilus</name>
    <dbReference type="NCBI Taxonomy" id="6326"/>
    <lineage>
        <taxon>Eukaryota</taxon>
        <taxon>Metazoa</taxon>
        <taxon>Ecdysozoa</taxon>
        <taxon>Nematoda</taxon>
        <taxon>Chromadorea</taxon>
        <taxon>Rhabditida</taxon>
        <taxon>Tylenchina</taxon>
        <taxon>Tylenchomorpha</taxon>
        <taxon>Aphelenchoidea</taxon>
        <taxon>Aphelenchoididae</taxon>
        <taxon>Bursaphelenchus</taxon>
    </lineage>
</organism>
<feature type="region of interest" description="Disordered" evidence="11">
    <location>
        <begin position="306"/>
        <end position="335"/>
    </location>
</feature>
<protein>
    <recommendedName>
        <fullName evidence="8 10">Serine/threonine-protein phosphatase 2A activator</fullName>
        <ecNumber evidence="4 10">5.2.1.8</ecNumber>
    </recommendedName>
    <alternativeName>
        <fullName evidence="9 10">Phosphotyrosyl phosphatase activator</fullName>
    </alternativeName>
</protein>
<keyword evidence="7 10" id="KW-0413">Isomerase</keyword>
<dbReference type="eggNOG" id="KOG2867">
    <property type="taxonomic scope" value="Eukaryota"/>
</dbReference>
<reference evidence="15" key="1">
    <citation type="submission" date="2016-11" db="UniProtKB">
        <authorList>
            <consortium name="WormBaseParasite"/>
        </authorList>
    </citation>
    <scope>IDENTIFICATION</scope>
</reference>
<evidence type="ECO:0000256" key="10">
    <source>
        <dbReference type="RuleBase" id="RU361210"/>
    </source>
</evidence>
<sequence length="335" mass="38735">MTEVEYVTPKRAIFNVFDLGKWCKSEAYTNYLNFLKRLSFEVRSTPSTSSIEIPPFPLKLLSFLDVLDSWIADFPPVDMGEQRFGNKAYARWHERLVEKINEIVTDFLPDNLKAAAVELCPYLNDSFGNATRIDYGSGHEAAFLIFLHLLYELGCLKHPEDDKAVVLRVFARYLRLCRKLQGTYRMEPAGSRGVHAIDDFQFVPFIFGSSQLINNRARLTPDDYLKEEQVLIYQNDNLFFEAIQYINDTKTGPFYEHSNQLYNISAVPSWEKVNSGLFKMYEGEVLKKFPVVQHFLFGNLFSIQERDPNQKEEEEVPSDPVPDEKPSHLDAISEE</sequence>
<dbReference type="InterPro" id="IPR043170">
    <property type="entry name" value="PTPA_C_lid"/>
</dbReference>
<dbReference type="SMR" id="A0A1I7SDI6"/>
<dbReference type="OrthoDB" id="16120at2759"/>
<dbReference type="WBParaSite" id="BXY_1109200.1">
    <property type="protein sequence ID" value="BXY_1109200.1"/>
    <property type="gene ID" value="BXY_1109200"/>
</dbReference>
<name>A0A1I7SDI6_BURXY</name>
<dbReference type="PANTHER" id="PTHR10012">
    <property type="entry name" value="SERINE/THREONINE-PROTEIN PHOSPHATASE 2A REGULATORY SUBUNIT B"/>
    <property type="match status" value="1"/>
</dbReference>
<comment type="function">
    <text evidence="10">PPIases accelerate the folding of proteins. It catalyzes the cis-trans isomerization of proline imidic peptide bonds in oligopeptides.</text>
</comment>
<dbReference type="GO" id="GO:0005737">
    <property type="term" value="C:cytoplasm"/>
    <property type="evidence" value="ECO:0007669"/>
    <property type="project" value="UniProtKB-SubCell"/>
</dbReference>
<evidence type="ECO:0000256" key="3">
    <source>
        <dbReference type="ARBA" id="ARBA00011019"/>
    </source>
</evidence>
<evidence type="ECO:0000256" key="7">
    <source>
        <dbReference type="ARBA" id="ARBA00023235"/>
    </source>
</evidence>
<dbReference type="CDD" id="cd04087">
    <property type="entry name" value="PTPA"/>
    <property type="match status" value="1"/>
</dbReference>
<dbReference type="GO" id="GO:0007052">
    <property type="term" value="P:mitotic spindle organization"/>
    <property type="evidence" value="ECO:0007669"/>
    <property type="project" value="TreeGrafter"/>
</dbReference>
<dbReference type="GO" id="GO:0003755">
    <property type="term" value="F:peptidyl-prolyl cis-trans isomerase activity"/>
    <property type="evidence" value="ECO:0007669"/>
    <property type="project" value="UniProtKB-KW"/>
</dbReference>
<dbReference type="GO" id="GO:0000159">
    <property type="term" value="C:protein phosphatase type 2A complex"/>
    <property type="evidence" value="ECO:0007669"/>
    <property type="project" value="TreeGrafter"/>
</dbReference>
<evidence type="ECO:0000256" key="9">
    <source>
        <dbReference type="ARBA" id="ARBA00044820"/>
    </source>
</evidence>
<evidence type="ECO:0000256" key="5">
    <source>
        <dbReference type="ARBA" id="ARBA00022490"/>
    </source>
</evidence>
<dbReference type="GO" id="GO:0008160">
    <property type="term" value="F:protein tyrosine phosphatase activator activity"/>
    <property type="evidence" value="ECO:0007669"/>
    <property type="project" value="TreeGrafter"/>
</dbReference>
<dbReference type="GO" id="GO:0005634">
    <property type="term" value="C:nucleus"/>
    <property type="evidence" value="ECO:0007669"/>
    <property type="project" value="TreeGrafter"/>
</dbReference>
<keyword evidence="6 10" id="KW-0697">Rotamase</keyword>
<dbReference type="Proteomes" id="UP000095284">
    <property type="component" value="Unplaced"/>
</dbReference>
<keyword evidence="5 10" id="KW-0963">Cytoplasm</keyword>
<evidence type="ECO:0000313" key="15">
    <source>
        <dbReference type="WBParaSite" id="BXY_1109200.1"/>
    </source>
</evidence>
<evidence type="ECO:0000256" key="1">
    <source>
        <dbReference type="ARBA" id="ARBA00000971"/>
    </source>
</evidence>
<comment type="similarity">
    <text evidence="3 10">Belongs to the PTPA-type PPIase family.</text>
</comment>
<evidence type="ECO:0000313" key="13">
    <source>
        <dbReference type="Proteomes" id="UP000095284"/>
    </source>
</evidence>
<evidence type="ECO:0000313" key="12">
    <source>
        <dbReference type="EMBL" id="CAD5235311.1"/>
    </source>
</evidence>
<evidence type="ECO:0000313" key="14">
    <source>
        <dbReference type="Proteomes" id="UP000659654"/>
    </source>
</evidence>
<keyword evidence="14" id="KW-1185">Reference proteome</keyword>
<accession>A0A1I7SDI6</accession>
<reference evidence="12" key="2">
    <citation type="submission" date="2020-09" db="EMBL/GenBank/DDBJ databases">
        <authorList>
            <person name="Kikuchi T."/>
        </authorList>
    </citation>
    <scope>NUCLEOTIDE SEQUENCE</scope>
    <source>
        <strain evidence="12">Ka4C1</strain>
    </source>
</reference>
<dbReference type="EMBL" id="CAJFCV020000006">
    <property type="protein sequence ID" value="CAG9131647.1"/>
    <property type="molecule type" value="Genomic_DNA"/>
</dbReference>
<comment type="catalytic activity">
    <reaction evidence="1 10">
        <text>[protein]-peptidylproline (omega=180) = [protein]-peptidylproline (omega=0)</text>
        <dbReference type="Rhea" id="RHEA:16237"/>
        <dbReference type="Rhea" id="RHEA-COMP:10747"/>
        <dbReference type="Rhea" id="RHEA-COMP:10748"/>
        <dbReference type="ChEBI" id="CHEBI:83833"/>
        <dbReference type="ChEBI" id="CHEBI:83834"/>
        <dbReference type="EC" id="5.2.1.8"/>
    </reaction>
</comment>
<dbReference type="InterPro" id="IPR037218">
    <property type="entry name" value="PTPA_sf"/>
</dbReference>
<dbReference type="Gene3D" id="1.20.120.1150">
    <property type="match status" value="1"/>
</dbReference>
<dbReference type="Pfam" id="PF03095">
    <property type="entry name" value="PTPA"/>
    <property type="match status" value="1"/>
</dbReference>
<gene>
    <name evidence="12" type="ORF">BXYJ_LOCUS15402</name>
</gene>
<dbReference type="PIRSF" id="PIRSF016325">
    <property type="entry name" value="Phstyr_phstse_ac"/>
    <property type="match status" value="1"/>
</dbReference>
<dbReference type="InterPro" id="IPR004327">
    <property type="entry name" value="Phstyr_phstse_ac"/>
</dbReference>
<dbReference type="PANTHER" id="PTHR10012:SF0">
    <property type="entry name" value="SERINE_THREONINE-PROTEIN PHOSPHATASE 2A ACTIVATOR"/>
    <property type="match status" value="1"/>
</dbReference>
<dbReference type="EMBL" id="CAJFDI010000006">
    <property type="protein sequence ID" value="CAD5235311.1"/>
    <property type="molecule type" value="Genomic_DNA"/>
</dbReference>
<evidence type="ECO:0000256" key="2">
    <source>
        <dbReference type="ARBA" id="ARBA00004496"/>
    </source>
</evidence>
<proteinExistence type="inferred from homology"/>
<evidence type="ECO:0000256" key="4">
    <source>
        <dbReference type="ARBA" id="ARBA00013194"/>
    </source>
</evidence>
<dbReference type="FunFam" id="1.20.120.1150:FF:000002">
    <property type="entry name" value="Serine/threonine-protein phosphatase 2A activator"/>
    <property type="match status" value="1"/>
</dbReference>